<gene>
    <name evidence="2" type="ORF">WN55_03894</name>
</gene>
<proteinExistence type="predicted"/>
<keyword evidence="3" id="KW-1185">Reference proteome</keyword>
<evidence type="ECO:0000256" key="1">
    <source>
        <dbReference type="SAM" id="MobiDB-lite"/>
    </source>
</evidence>
<feature type="region of interest" description="Disordered" evidence="1">
    <location>
        <begin position="35"/>
        <end position="65"/>
    </location>
</feature>
<sequence>MWVEKGDMKTCMGRVHGMGGRERVARMYERSVRLRGKGGNMDEKNKRTTRRIGMKGETSRSGGPE</sequence>
<dbReference type="Proteomes" id="UP000076502">
    <property type="component" value="Unassembled WGS sequence"/>
</dbReference>
<evidence type="ECO:0000313" key="3">
    <source>
        <dbReference type="Proteomes" id="UP000076502"/>
    </source>
</evidence>
<accession>A0A154PJ45</accession>
<name>A0A154PJ45_DUFNO</name>
<protein>
    <submittedName>
        <fullName evidence="2">Uncharacterized protein</fullName>
    </submittedName>
</protein>
<organism evidence="2 3">
    <name type="scientific">Dufourea novaeangliae</name>
    <name type="common">Sweat bee</name>
    <dbReference type="NCBI Taxonomy" id="178035"/>
    <lineage>
        <taxon>Eukaryota</taxon>
        <taxon>Metazoa</taxon>
        <taxon>Ecdysozoa</taxon>
        <taxon>Arthropoda</taxon>
        <taxon>Hexapoda</taxon>
        <taxon>Insecta</taxon>
        <taxon>Pterygota</taxon>
        <taxon>Neoptera</taxon>
        <taxon>Endopterygota</taxon>
        <taxon>Hymenoptera</taxon>
        <taxon>Apocrita</taxon>
        <taxon>Aculeata</taxon>
        <taxon>Apoidea</taxon>
        <taxon>Anthophila</taxon>
        <taxon>Halictidae</taxon>
        <taxon>Rophitinae</taxon>
        <taxon>Dufourea</taxon>
    </lineage>
</organism>
<dbReference type="EMBL" id="KQ434932">
    <property type="protein sequence ID" value="KZC11865.1"/>
    <property type="molecule type" value="Genomic_DNA"/>
</dbReference>
<dbReference type="AlphaFoldDB" id="A0A154PJ45"/>
<evidence type="ECO:0000313" key="2">
    <source>
        <dbReference type="EMBL" id="KZC11865.1"/>
    </source>
</evidence>
<reference evidence="2 3" key="1">
    <citation type="submission" date="2015-07" db="EMBL/GenBank/DDBJ databases">
        <title>The genome of Dufourea novaeangliae.</title>
        <authorList>
            <person name="Pan H."/>
            <person name="Kapheim K."/>
        </authorList>
    </citation>
    <scope>NUCLEOTIDE SEQUENCE [LARGE SCALE GENOMIC DNA]</scope>
    <source>
        <strain evidence="2">0120121106</strain>
        <tissue evidence="2">Whole body</tissue>
    </source>
</reference>